<comment type="similarity">
    <text evidence="2">Belongs to the complex I subunit 6 family.</text>
</comment>
<keyword evidence="2" id="KW-1278">Translocase</keyword>
<reference evidence="3" key="1">
    <citation type="journal article" date="2006" name="Nature">
        <title>Symbiosis insights through metagenomic analysis of a microbial consortium.</title>
        <authorList>
            <person name="Woyke T."/>
            <person name="Teeling H."/>
            <person name="Ivanova N.N."/>
            <person name="Huntemann M."/>
            <person name="Richter M."/>
            <person name="Gloeckner F.O."/>
            <person name="Boffelli D."/>
            <person name="Anderson I.J."/>
            <person name="Barry K.W."/>
            <person name="Shapiro H.J."/>
            <person name="Szeto E."/>
            <person name="Kyrpides N.C."/>
            <person name="Mussmann M."/>
            <person name="Amann R."/>
            <person name="Bergin C."/>
            <person name="Ruehland C."/>
            <person name="Rubin E.M."/>
            <person name="Dubilier N."/>
        </authorList>
    </citation>
    <scope>NUCLEOTIDE SEQUENCE</scope>
</reference>
<name>A0EYN3_XENBC</name>
<keyword evidence="2" id="KW-0812">Transmembrane</keyword>
<comment type="catalytic activity">
    <reaction evidence="2">
        <text>a ubiquinone + NADH + 5 H(+)(in) = a ubiquinol + NAD(+) + 4 H(+)(out)</text>
        <dbReference type="Rhea" id="RHEA:29091"/>
        <dbReference type="Rhea" id="RHEA-COMP:9565"/>
        <dbReference type="Rhea" id="RHEA-COMP:9566"/>
        <dbReference type="ChEBI" id="CHEBI:15378"/>
        <dbReference type="ChEBI" id="CHEBI:16389"/>
        <dbReference type="ChEBI" id="CHEBI:17976"/>
        <dbReference type="ChEBI" id="CHEBI:57540"/>
        <dbReference type="ChEBI" id="CHEBI:57945"/>
        <dbReference type="EC" id="7.1.1.2"/>
    </reaction>
</comment>
<evidence type="ECO:0000313" key="3">
    <source>
        <dbReference type="EMBL" id="ABG54256.1"/>
    </source>
</evidence>
<evidence type="ECO:0000256" key="1">
    <source>
        <dbReference type="ARBA" id="ARBA00021095"/>
    </source>
</evidence>
<feature type="transmembrane region" description="Helical" evidence="2">
    <location>
        <begin position="140"/>
        <end position="162"/>
    </location>
</feature>
<comment type="subcellular location">
    <subcellularLocation>
        <location evidence="2">Mitochondrion membrane</location>
        <topology evidence="2">Multi-pass membrane protein</topology>
    </subcellularLocation>
</comment>
<organism evidence="3">
    <name type="scientific">Xenoturbella bocki</name>
    <name type="common">Marine worm</name>
    <dbReference type="NCBI Taxonomy" id="242395"/>
    <lineage>
        <taxon>Eukaryota</taxon>
        <taxon>Metazoa</taxon>
        <taxon>Xenacoelomorpha</taxon>
        <taxon>Xenoturbellida</taxon>
        <taxon>Xenoturbellidae</taxon>
        <taxon>Xenoturbella</taxon>
    </lineage>
</organism>
<comment type="function">
    <text evidence="2">Core subunit of the mitochondrial membrane respiratory chain NADH dehydrogenase (Complex I) which catalyzes electron transfer from NADH through the respiratory chain, using ubiquinone as an electron acceptor. Essential for the catalytic activity and assembly of complex I.</text>
</comment>
<keyword evidence="2" id="KW-0679">Respiratory chain</keyword>
<evidence type="ECO:0000256" key="2">
    <source>
        <dbReference type="RuleBase" id="RU004430"/>
    </source>
</evidence>
<dbReference type="InterPro" id="IPR001457">
    <property type="entry name" value="NADH_UbQ/plastoQ_OxRdtase_su6"/>
</dbReference>
<dbReference type="Pfam" id="PF00499">
    <property type="entry name" value="Oxidored_q3"/>
    <property type="match status" value="1"/>
</dbReference>
<gene>
    <name evidence="3" type="primary">ND6</name>
</gene>
<feature type="transmembrane region" description="Helical" evidence="2">
    <location>
        <begin position="53"/>
        <end position="72"/>
    </location>
</feature>
<feature type="transmembrane region" description="Helical" evidence="2">
    <location>
        <begin position="84"/>
        <end position="104"/>
    </location>
</feature>
<reference evidence="3" key="2">
    <citation type="submission" date="2006-06" db="EMBL/GenBank/DDBJ databases">
        <authorList>
            <person name="Bourlat S.J."/>
            <person name="Telford M.J."/>
        </authorList>
    </citation>
    <scope>NUCLEOTIDE SEQUENCE</scope>
</reference>
<geneLocation type="mitochondrion" evidence="3"/>
<keyword evidence="2" id="KW-0813">Transport</keyword>
<accession>A0EYN3</accession>
<keyword evidence="2" id="KW-1133">Transmembrane helix</keyword>
<keyword evidence="2" id="KW-0249">Electron transport</keyword>
<protein>
    <recommendedName>
        <fullName evidence="1 2">NADH-ubiquinone oxidoreductase chain 6</fullName>
        <ecNumber evidence="2">7.1.1.2</ecNumber>
    </recommendedName>
</protein>
<feature type="transmembrane region" description="Helical" evidence="2">
    <location>
        <begin position="6"/>
        <end position="22"/>
    </location>
</feature>
<dbReference type="EC" id="7.1.1.2" evidence="2"/>
<dbReference type="EMBL" id="DQ832701">
    <property type="protein sequence ID" value="ABG54256.1"/>
    <property type="molecule type" value="Genomic_DNA"/>
</dbReference>
<keyword evidence="2" id="KW-0830">Ubiquinone</keyword>
<dbReference type="GO" id="GO:0008137">
    <property type="term" value="F:NADH dehydrogenase (ubiquinone) activity"/>
    <property type="evidence" value="ECO:0007669"/>
    <property type="project" value="UniProtKB-UniRule"/>
</dbReference>
<dbReference type="RefSeq" id="YP_850988.1">
    <property type="nucleotide sequence ID" value="NC_008556.1"/>
</dbReference>
<dbReference type="GeneID" id="4466537"/>
<keyword evidence="2" id="KW-0472">Membrane</keyword>
<proteinExistence type="inferred from homology"/>
<keyword evidence="2" id="KW-0520">NAD</keyword>
<dbReference type="GO" id="GO:0031966">
    <property type="term" value="C:mitochondrial membrane"/>
    <property type="evidence" value="ECO:0007669"/>
    <property type="project" value="UniProtKB-SubCell"/>
</dbReference>
<feature type="transmembrane region" description="Helical" evidence="2">
    <location>
        <begin position="27"/>
        <end position="47"/>
    </location>
</feature>
<keyword evidence="2 3" id="KW-0496">Mitochondrion</keyword>
<dbReference type="AlphaFoldDB" id="A0EYN3"/>
<dbReference type="CTD" id="4541"/>
<sequence>MVMNFVYLFPIFFLLSVILIVSSESPYFSIVGVIIYSILASFMMFLWGYSLLGWIFLIVYVGGMVVVFSFTASMSSSVFPKVGGMFFIVFFSLGLVVLSFYAYLSKWWAFGEVFSFGHNSVFLLERLSYGFHLAYSSSTLLLILIISLIASMVCVYMSCLCYSKGQILRY</sequence>